<dbReference type="GO" id="GO:0007219">
    <property type="term" value="P:Notch signaling pathway"/>
    <property type="evidence" value="ECO:0007669"/>
    <property type="project" value="TreeGrafter"/>
</dbReference>
<dbReference type="SUPFAM" id="SSF57196">
    <property type="entry name" value="EGF/Laminin"/>
    <property type="match status" value="2"/>
</dbReference>
<evidence type="ECO:0000256" key="5">
    <source>
        <dbReference type="PROSITE-ProRule" id="PRU00076"/>
    </source>
</evidence>
<evidence type="ECO:0000313" key="7">
    <source>
        <dbReference type="Proteomes" id="UP000515129"/>
    </source>
</evidence>
<dbReference type="GO" id="GO:0043235">
    <property type="term" value="C:receptor complex"/>
    <property type="evidence" value="ECO:0007669"/>
    <property type="project" value="TreeGrafter"/>
</dbReference>
<dbReference type="InterPro" id="IPR018097">
    <property type="entry name" value="EGF_Ca-bd_CS"/>
</dbReference>
<organism evidence="7 8">
    <name type="scientific">Carassius auratus</name>
    <name type="common">Goldfish</name>
    <dbReference type="NCBI Taxonomy" id="7957"/>
    <lineage>
        <taxon>Eukaryota</taxon>
        <taxon>Metazoa</taxon>
        <taxon>Chordata</taxon>
        <taxon>Craniata</taxon>
        <taxon>Vertebrata</taxon>
        <taxon>Euteleostomi</taxon>
        <taxon>Actinopterygii</taxon>
        <taxon>Neopterygii</taxon>
        <taxon>Teleostei</taxon>
        <taxon>Ostariophysi</taxon>
        <taxon>Cypriniformes</taxon>
        <taxon>Cyprinidae</taxon>
        <taxon>Cyprininae</taxon>
        <taxon>Carassius</taxon>
    </lineage>
</organism>
<dbReference type="GO" id="GO:0007411">
    <property type="term" value="P:axon guidance"/>
    <property type="evidence" value="ECO:0007669"/>
    <property type="project" value="TreeGrafter"/>
</dbReference>
<dbReference type="PROSITE" id="PS00022">
    <property type="entry name" value="EGF_1"/>
    <property type="match status" value="2"/>
</dbReference>
<accession>A0A6P6Q0P3</accession>
<proteinExistence type="predicted"/>
<dbReference type="CDD" id="cd00054">
    <property type="entry name" value="EGF_CA"/>
    <property type="match status" value="2"/>
</dbReference>
<gene>
    <name evidence="8" type="primary">LOC113108006</name>
</gene>
<sequence length="108" mass="11437">MIVRITAVRMDVDECRLTNPCQNGGTCSNTSNSYNCVCVNGWSGSECSENIDDCATKACAAGSACIDRVASFSCSCPPGKTGLLCRIDDACTSNPCKMEALCYKKTLL</sequence>
<dbReference type="InterPro" id="IPR001881">
    <property type="entry name" value="EGF-like_Ca-bd_dom"/>
</dbReference>
<dbReference type="SMART" id="SM00179">
    <property type="entry name" value="EGF_CA"/>
    <property type="match status" value="2"/>
</dbReference>
<dbReference type="InterPro" id="IPR000152">
    <property type="entry name" value="EGF-type_Asp/Asn_hydroxyl_site"/>
</dbReference>
<dbReference type="Pfam" id="PF00008">
    <property type="entry name" value="EGF"/>
    <property type="match status" value="1"/>
</dbReference>
<reference evidence="8" key="1">
    <citation type="submission" date="2025-08" db="UniProtKB">
        <authorList>
            <consortium name="RefSeq"/>
        </authorList>
    </citation>
    <scope>IDENTIFICATION</scope>
    <source>
        <strain evidence="8">Wakin</strain>
        <tissue evidence="8">Muscle</tissue>
    </source>
</reference>
<keyword evidence="1 5" id="KW-0245">EGF-like domain</keyword>
<keyword evidence="4 5" id="KW-1015">Disulfide bond</keyword>
<keyword evidence="7" id="KW-1185">Reference proteome</keyword>
<dbReference type="FunFam" id="2.10.25.10:FF:000092">
    <property type="entry name" value="Neurogenic locus notch protein 1"/>
    <property type="match status" value="1"/>
</dbReference>
<dbReference type="PROSITE" id="PS50026">
    <property type="entry name" value="EGF_3"/>
    <property type="match status" value="2"/>
</dbReference>
<dbReference type="Proteomes" id="UP000515129">
    <property type="component" value="Chromosome 8"/>
</dbReference>
<dbReference type="PROSITE" id="PS01186">
    <property type="entry name" value="EGF_2"/>
    <property type="match status" value="1"/>
</dbReference>
<dbReference type="FunFam" id="2.10.25.10:FF:000125">
    <property type="entry name" value="Neurogenic locus notch protein-like"/>
    <property type="match status" value="1"/>
</dbReference>
<evidence type="ECO:0000256" key="4">
    <source>
        <dbReference type="ARBA" id="ARBA00023157"/>
    </source>
</evidence>
<dbReference type="GO" id="GO:0009986">
    <property type="term" value="C:cell surface"/>
    <property type="evidence" value="ECO:0007669"/>
    <property type="project" value="TreeGrafter"/>
</dbReference>
<dbReference type="GO" id="GO:0005886">
    <property type="term" value="C:plasma membrane"/>
    <property type="evidence" value="ECO:0007669"/>
    <property type="project" value="TreeGrafter"/>
</dbReference>
<comment type="caution">
    <text evidence="5">Lacks conserved residue(s) required for the propagation of feature annotation.</text>
</comment>
<feature type="domain" description="EGF-like" evidence="6">
    <location>
        <begin position="50"/>
        <end position="86"/>
    </location>
</feature>
<dbReference type="SMART" id="SM00181">
    <property type="entry name" value="EGF"/>
    <property type="match status" value="2"/>
</dbReference>
<dbReference type="PROSITE" id="PS00010">
    <property type="entry name" value="ASX_HYDROXYL"/>
    <property type="match status" value="2"/>
</dbReference>
<dbReference type="GeneID" id="113108006"/>
<dbReference type="InterPro" id="IPR013032">
    <property type="entry name" value="EGF-like_CS"/>
</dbReference>
<evidence type="ECO:0000313" key="8">
    <source>
        <dbReference type="RefSeq" id="XP_026126642.1"/>
    </source>
</evidence>
<feature type="disulfide bond" evidence="5">
    <location>
        <begin position="38"/>
        <end position="47"/>
    </location>
</feature>
<dbReference type="GO" id="GO:0005509">
    <property type="term" value="F:calcium ion binding"/>
    <property type="evidence" value="ECO:0007669"/>
    <property type="project" value="InterPro"/>
</dbReference>
<dbReference type="PANTHER" id="PTHR45836">
    <property type="entry name" value="SLIT HOMOLOG"/>
    <property type="match status" value="1"/>
</dbReference>
<feature type="domain" description="EGF-like" evidence="6">
    <location>
        <begin position="11"/>
        <end position="48"/>
    </location>
</feature>
<dbReference type="OrthoDB" id="283575at2759"/>
<dbReference type="Gene3D" id="2.10.25.10">
    <property type="entry name" value="Laminin"/>
    <property type="match status" value="2"/>
</dbReference>
<keyword evidence="3" id="KW-0677">Repeat</keyword>
<evidence type="ECO:0000259" key="6">
    <source>
        <dbReference type="PROSITE" id="PS50026"/>
    </source>
</evidence>
<dbReference type="RefSeq" id="XP_026126642.1">
    <property type="nucleotide sequence ID" value="XM_026270857.1"/>
</dbReference>
<dbReference type="PANTHER" id="PTHR45836:SF15">
    <property type="entry name" value="NEUROGENIC LOCUS NOTCH HOMOLOG PROTEIN 2"/>
    <property type="match status" value="1"/>
</dbReference>
<evidence type="ECO:0000256" key="1">
    <source>
        <dbReference type="ARBA" id="ARBA00022536"/>
    </source>
</evidence>
<evidence type="ECO:0000256" key="3">
    <source>
        <dbReference type="ARBA" id="ARBA00022737"/>
    </source>
</evidence>
<evidence type="ECO:0000256" key="2">
    <source>
        <dbReference type="ARBA" id="ARBA00022729"/>
    </source>
</evidence>
<protein>
    <submittedName>
        <fullName evidence="8">Neurogenic locus notch homolog protein 4-like</fullName>
    </submittedName>
</protein>
<dbReference type="KEGG" id="caua:113108006"/>
<dbReference type="InterPro" id="IPR000742">
    <property type="entry name" value="EGF"/>
</dbReference>
<keyword evidence="2" id="KW-0732">Signal</keyword>
<dbReference type="InterPro" id="IPR051355">
    <property type="entry name" value="Notch/Slit_guidance"/>
</dbReference>
<name>A0A6P6Q0P3_CARAU</name>
<dbReference type="PROSITE" id="PS01187">
    <property type="entry name" value="EGF_CA"/>
    <property type="match status" value="1"/>
</dbReference>
<dbReference type="AlphaFoldDB" id="A0A6P6Q0P3"/>
<dbReference type="Pfam" id="PF12661">
    <property type="entry name" value="hEGF"/>
    <property type="match status" value="1"/>
</dbReference>
<feature type="disulfide bond" evidence="5">
    <location>
        <begin position="76"/>
        <end position="85"/>
    </location>
</feature>